<dbReference type="NCBIfam" id="NF004127">
    <property type="entry name" value="PRK05617.1"/>
    <property type="match status" value="1"/>
</dbReference>
<comment type="caution">
    <text evidence="5">The sequence shown here is derived from an EMBL/GenBank/DDBJ whole genome shotgun (WGS) entry which is preliminary data.</text>
</comment>
<protein>
    <recommendedName>
        <fullName evidence="2">3-hydroxyisobutyryl-CoA hydrolase</fullName>
        <ecNumber evidence="2">3.1.2.4</ecNumber>
    </recommendedName>
</protein>
<reference evidence="5" key="2">
    <citation type="submission" date="2020-09" db="EMBL/GenBank/DDBJ databases">
        <authorList>
            <person name="Sun Q."/>
            <person name="Zhou Y."/>
        </authorList>
    </citation>
    <scope>NUCLEOTIDE SEQUENCE</scope>
    <source>
        <strain evidence="5">CGMCC 1.15082</strain>
    </source>
</reference>
<keyword evidence="6" id="KW-1185">Reference proteome</keyword>
<dbReference type="SUPFAM" id="SSF52096">
    <property type="entry name" value="ClpP/crotonase"/>
    <property type="match status" value="1"/>
</dbReference>
<comment type="catalytic activity">
    <reaction evidence="1">
        <text>3-hydroxy-2-methylpropanoyl-CoA + H2O = 3-hydroxy-2-methylpropanoate + CoA + H(+)</text>
        <dbReference type="Rhea" id="RHEA:20888"/>
        <dbReference type="ChEBI" id="CHEBI:11805"/>
        <dbReference type="ChEBI" id="CHEBI:15377"/>
        <dbReference type="ChEBI" id="CHEBI:15378"/>
        <dbReference type="ChEBI" id="CHEBI:57287"/>
        <dbReference type="ChEBI" id="CHEBI:57340"/>
        <dbReference type="EC" id="3.1.2.4"/>
    </reaction>
</comment>
<keyword evidence="3 5" id="KW-0378">Hydrolase</keyword>
<dbReference type="Proteomes" id="UP000646478">
    <property type="component" value="Unassembled WGS sequence"/>
</dbReference>
<evidence type="ECO:0000256" key="1">
    <source>
        <dbReference type="ARBA" id="ARBA00001709"/>
    </source>
</evidence>
<accession>A0A916SDF4</accession>
<feature type="domain" description="Enoyl-CoA hydratase/isomerase" evidence="4">
    <location>
        <begin position="21"/>
        <end position="338"/>
    </location>
</feature>
<gene>
    <name evidence="5" type="ORF">GCM10011491_20210</name>
</gene>
<dbReference type="InterPro" id="IPR045004">
    <property type="entry name" value="ECH_dom"/>
</dbReference>
<evidence type="ECO:0000259" key="4">
    <source>
        <dbReference type="Pfam" id="PF16113"/>
    </source>
</evidence>
<organism evidence="5 6">
    <name type="scientific">Brucella endophytica</name>
    <dbReference type="NCBI Taxonomy" id="1963359"/>
    <lineage>
        <taxon>Bacteria</taxon>
        <taxon>Pseudomonadati</taxon>
        <taxon>Pseudomonadota</taxon>
        <taxon>Alphaproteobacteria</taxon>
        <taxon>Hyphomicrobiales</taxon>
        <taxon>Brucellaceae</taxon>
        <taxon>Brucella/Ochrobactrum group</taxon>
        <taxon>Brucella</taxon>
    </lineage>
</organism>
<evidence type="ECO:0000256" key="2">
    <source>
        <dbReference type="ARBA" id="ARBA00011915"/>
    </source>
</evidence>
<reference evidence="5" key="1">
    <citation type="journal article" date="2014" name="Int. J. Syst. Evol. Microbiol.">
        <title>Complete genome sequence of Corynebacterium casei LMG S-19264T (=DSM 44701T), isolated from a smear-ripened cheese.</title>
        <authorList>
            <consortium name="US DOE Joint Genome Institute (JGI-PGF)"/>
            <person name="Walter F."/>
            <person name="Albersmeier A."/>
            <person name="Kalinowski J."/>
            <person name="Ruckert C."/>
        </authorList>
    </citation>
    <scope>NUCLEOTIDE SEQUENCE</scope>
    <source>
        <strain evidence="5">CGMCC 1.15082</strain>
    </source>
</reference>
<evidence type="ECO:0000256" key="3">
    <source>
        <dbReference type="ARBA" id="ARBA00022801"/>
    </source>
</evidence>
<dbReference type="EMBL" id="BMHH01000007">
    <property type="protein sequence ID" value="GGA92154.1"/>
    <property type="molecule type" value="Genomic_DNA"/>
</dbReference>
<name>A0A916SDF4_9HYPH</name>
<evidence type="ECO:0000313" key="6">
    <source>
        <dbReference type="Proteomes" id="UP000646478"/>
    </source>
</evidence>
<dbReference type="Pfam" id="PF16113">
    <property type="entry name" value="ECH_2"/>
    <property type="match status" value="1"/>
</dbReference>
<sequence length="349" mass="37500">MVEVDFGGENDVVFERRGCAGLIRLTRPAALNALTHGMVRAMRRALTAWEADPDVALVIVEGEGRAFCAGGDVAAAYRARLAGTPAHDFFAGEYRLNAQIKRYTKPYVAFLDGIVMGGGAGISVHGSHRIVTENTLFAMPEVGIGFFPDVGASAFLPHLPGRFGIYLALTGTRIRWGDCLGTGIATHAIASQTIGRVRDMLIETGDVVAALSDTVNPDFETDGKTRQLIVECFAETTVEACIAALQGRADEGSAAAILKTMESRSPTSLCVTSRQMAEGRALSMDDCMRMEYRIVTRMLAGHDFYEGVRAALIDKGGKPRWQPARLADVLPGDVDAYFAPLGTRELTLP</sequence>
<dbReference type="PANTHER" id="PTHR43176:SF3">
    <property type="entry name" value="3-HYDROXYISOBUTYRYL-COA HYDROLASE, MITOCHONDRIAL"/>
    <property type="match status" value="1"/>
</dbReference>
<dbReference type="GO" id="GO:0003860">
    <property type="term" value="F:3-hydroxyisobutyryl-CoA hydrolase activity"/>
    <property type="evidence" value="ECO:0007669"/>
    <property type="project" value="UniProtKB-EC"/>
</dbReference>
<dbReference type="CDD" id="cd06558">
    <property type="entry name" value="crotonase-like"/>
    <property type="match status" value="1"/>
</dbReference>
<dbReference type="Gene3D" id="3.90.226.10">
    <property type="entry name" value="2-enoyl-CoA Hydratase, Chain A, domain 1"/>
    <property type="match status" value="1"/>
</dbReference>
<dbReference type="AlphaFoldDB" id="A0A916SDF4"/>
<dbReference type="InterPro" id="IPR029045">
    <property type="entry name" value="ClpP/crotonase-like_dom_sf"/>
</dbReference>
<evidence type="ECO:0000313" key="5">
    <source>
        <dbReference type="EMBL" id="GGA92154.1"/>
    </source>
</evidence>
<dbReference type="InterPro" id="IPR032259">
    <property type="entry name" value="HIBYL-CoA-H"/>
</dbReference>
<proteinExistence type="predicted"/>
<dbReference type="EC" id="3.1.2.4" evidence="2"/>
<dbReference type="GO" id="GO:0006574">
    <property type="term" value="P:L-valine catabolic process"/>
    <property type="evidence" value="ECO:0007669"/>
    <property type="project" value="TreeGrafter"/>
</dbReference>
<dbReference type="PANTHER" id="PTHR43176">
    <property type="entry name" value="3-HYDROXYISOBUTYRYL-COA HYDROLASE-RELATED"/>
    <property type="match status" value="1"/>
</dbReference>